<dbReference type="Proteomes" id="UP000296201">
    <property type="component" value="Chromosome"/>
</dbReference>
<dbReference type="EMBL" id="CP032096">
    <property type="protein sequence ID" value="QBZ82754.1"/>
    <property type="molecule type" value="Genomic_DNA"/>
</dbReference>
<dbReference type="RefSeq" id="WP_135795430.1">
    <property type="nucleotide sequence ID" value="NZ_CP032096.1"/>
</dbReference>
<name>A0A4V1C8Q8_9GAMM</name>
<evidence type="ECO:0000313" key="2">
    <source>
        <dbReference type="EMBL" id="QBZ82754.1"/>
    </source>
</evidence>
<feature type="region of interest" description="Disordered" evidence="1">
    <location>
        <begin position="12"/>
        <end position="60"/>
    </location>
</feature>
<feature type="compositionally biased region" description="Gly residues" evidence="1">
    <location>
        <begin position="14"/>
        <end position="23"/>
    </location>
</feature>
<gene>
    <name evidence="2" type="ORF">GHNINEIG_00790</name>
</gene>
<accession>A0A4V1C8Q8</accession>
<organism evidence="2 3">
    <name type="scientific">Hydrogenovibrio crunogenus</name>
    <dbReference type="NCBI Taxonomy" id="39765"/>
    <lineage>
        <taxon>Bacteria</taxon>
        <taxon>Pseudomonadati</taxon>
        <taxon>Pseudomonadota</taxon>
        <taxon>Gammaproteobacteria</taxon>
        <taxon>Thiotrichales</taxon>
        <taxon>Piscirickettsiaceae</taxon>
        <taxon>Hydrogenovibrio</taxon>
    </lineage>
</organism>
<feature type="compositionally biased region" description="Polar residues" evidence="1">
    <location>
        <begin position="29"/>
        <end position="38"/>
    </location>
</feature>
<feature type="compositionally biased region" description="Low complexity" evidence="1">
    <location>
        <begin position="39"/>
        <end position="60"/>
    </location>
</feature>
<evidence type="ECO:0000313" key="3">
    <source>
        <dbReference type="Proteomes" id="UP000296201"/>
    </source>
</evidence>
<dbReference type="AlphaFoldDB" id="A0A4V1C8Q8"/>
<protein>
    <submittedName>
        <fullName evidence="2">Uncharacterized protein</fullName>
    </submittedName>
</protein>
<sequence>MVTWLPENVIRWAGGEGGSGGVPDGQDANAPSSLTNKEVSSGPGDSSSSSASQSAVDSNA</sequence>
<evidence type="ECO:0000256" key="1">
    <source>
        <dbReference type="SAM" id="MobiDB-lite"/>
    </source>
</evidence>
<proteinExistence type="predicted"/>
<keyword evidence="3" id="KW-1185">Reference proteome</keyword>
<reference evidence="2 3" key="1">
    <citation type="submission" date="2018-08" db="EMBL/GenBank/DDBJ databases">
        <title>Horizontal acquisition of hydrogen conversion ability and other habitat adaptations in Hydrogenovibrio crunogenus strains.</title>
        <authorList>
            <person name="Gonnella G."/>
            <person name="Adam N."/>
            <person name="Perner M."/>
        </authorList>
    </citation>
    <scope>NUCLEOTIDE SEQUENCE [LARGE SCALE GENOMIC DNA]</scope>
    <source>
        <strain evidence="2 3">SP-41</strain>
    </source>
</reference>